<reference evidence="2" key="1">
    <citation type="journal article" date="2023" name="Nat. Plants">
        <title>Single-cell RNA sequencing provides a high-resolution roadmap for understanding the multicellular compartmentation of specialized metabolism.</title>
        <authorList>
            <person name="Sun S."/>
            <person name="Shen X."/>
            <person name="Li Y."/>
            <person name="Li Y."/>
            <person name="Wang S."/>
            <person name="Li R."/>
            <person name="Zhang H."/>
            <person name="Shen G."/>
            <person name="Guo B."/>
            <person name="Wei J."/>
            <person name="Xu J."/>
            <person name="St-Pierre B."/>
            <person name="Chen S."/>
            <person name="Sun C."/>
        </authorList>
    </citation>
    <scope>NUCLEOTIDE SEQUENCE [LARGE SCALE GENOMIC DNA]</scope>
</reference>
<proteinExistence type="predicted"/>
<gene>
    <name evidence="1" type="ORF">M9H77_23578</name>
</gene>
<name>A0ACC0ATR0_CATRO</name>
<evidence type="ECO:0000313" key="2">
    <source>
        <dbReference type="Proteomes" id="UP001060085"/>
    </source>
</evidence>
<comment type="caution">
    <text evidence="1">The sequence shown here is derived from an EMBL/GenBank/DDBJ whole genome shotgun (WGS) entry which is preliminary data.</text>
</comment>
<sequence>MQFKPIWQALLSWSYSQKCLRATRFQEEEVKREKSSFTYFLFELCAFGTLLNISNTEAFSWSQGSLWMPCVRYPLDKMNKFFSGWGLDWFESRLGKYFPSVYDFRDSEIAEPPSRMGYVGIEKDSNGWNFQLTCPLRRLVGQPLGYYLSWALFALTHHDMVGRRRGASW</sequence>
<organism evidence="1 2">
    <name type="scientific">Catharanthus roseus</name>
    <name type="common">Madagascar periwinkle</name>
    <name type="synonym">Vinca rosea</name>
    <dbReference type="NCBI Taxonomy" id="4058"/>
    <lineage>
        <taxon>Eukaryota</taxon>
        <taxon>Viridiplantae</taxon>
        <taxon>Streptophyta</taxon>
        <taxon>Embryophyta</taxon>
        <taxon>Tracheophyta</taxon>
        <taxon>Spermatophyta</taxon>
        <taxon>Magnoliopsida</taxon>
        <taxon>eudicotyledons</taxon>
        <taxon>Gunneridae</taxon>
        <taxon>Pentapetalae</taxon>
        <taxon>asterids</taxon>
        <taxon>lamiids</taxon>
        <taxon>Gentianales</taxon>
        <taxon>Apocynaceae</taxon>
        <taxon>Rauvolfioideae</taxon>
        <taxon>Vinceae</taxon>
        <taxon>Catharanthinae</taxon>
        <taxon>Catharanthus</taxon>
    </lineage>
</organism>
<dbReference type="EMBL" id="CM044705">
    <property type="protein sequence ID" value="KAI5664255.1"/>
    <property type="molecule type" value="Genomic_DNA"/>
</dbReference>
<dbReference type="Proteomes" id="UP001060085">
    <property type="component" value="Linkage Group LG05"/>
</dbReference>
<keyword evidence="2" id="KW-1185">Reference proteome</keyword>
<evidence type="ECO:0000313" key="1">
    <source>
        <dbReference type="EMBL" id="KAI5664255.1"/>
    </source>
</evidence>
<accession>A0ACC0ATR0</accession>
<protein>
    <submittedName>
        <fullName evidence="1">Uncharacterized protein</fullName>
    </submittedName>
</protein>